<dbReference type="Proteomes" id="UP000887159">
    <property type="component" value="Unassembled WGS sequence"/>
</dbReference>
<reference evidence="1" key="1">
    <citation type="submission" date="2020-08" db="EMBL/GenBank/DDBJ databases">
        <title>Multicomponent nature underlies the extraordinary mechanical properties of spider dragline silk.</title>
        <authorList>
            <person name="Kono N."/>
            <person name="Nakamura H."/>
            <person name="Mori M."/>
            <person name="Yoshida Y."/>
            <person name="Ohtoshi R."/>
            <person name="Malay A.D."/>
            <person name="Moran D.A.P."/>
            <person name="Tomita M."/>
            <person name="Numata K."/>
            <person name="Arakawa K."/>
        </authorList>
    </citation>
    <scope>NUCLEOTIDE SEQUENCE</scope>
</reference>
<sequence length="121" mass="14265">MNYVFIRVRLWHRRSERCNLAASGTSNLKATRHLGLPDPLRTVTRYFWFVFGHYDGPTIRKRCVMAYDTIFPSKECSVPFTIKIVPDCILHASANMHHKIYRCFLSHQFSLISRQMNTSER</sequence>
<evidence type="ECO:0000313" key="2">
    <source>
        <dbReference type="Proteomes" id="UP000887159"/>
    </source>
</evidence>
<keyword evidence="2" id="KW-1185">Reference proteome</keyword>
<name>A0A8X6VQA2_TRICX</name>
<organism evidence="1 2">
    <name type="scientific">Trichonephila clavipes</name>
    <name type="common">Golden silk orbweaver</name>
    <name type="synonym">Nephila clavipes</name>
    <dbReference type="NCBI Taxonomy" id="2585209"/>
    <lineage>
        <taxon>Eukaryota</taxon>
        <taxon>Metazoa</taxon>
        <taxon>Ecdysozoa</taxon>
        <taxon>Arthropoda</taxon>
        <taxon>Chelicerata</taxon>
        <taxon>Arachnida</taxon>
        <taxon>Araneae</taxon>
        <taxon>Araneomorphae</taxon>
        <taxon>Entelegynae</taxon>
        <taxon>Araneoidea</taxon>
        <taxon>Nephilidae</taxon>
        <taxon>Trichonephila</taxon>
    </lineage>
</organism>
<proteinExistence type="predicted"/>
<accession>A0A8X6VQA2</accession>
<gene>
    <name evidence="1" type="ORF">TNCV_1284751</name>
</gene>
<protein>
    <submittedName>
        <fullName evidence="1">Uncharacterized protein</fullName>
    </submittedName>
</protein>
<comment type="caution">
    <text evidence="1">The sequence shown here is derived from an EMBL/GenBank/DDBJ whole genome shotgun (WGS) entry which is preliminary data.</text>
</comment>
<dbReference type="EMBL" id="BMAU01021335">
    <property type="protein sequence ID" value="GFY15830.1"/>
    <property type="molecule type" value="Genomic_DNA"/>
</dbReference>
<dbReference type="AlphaFoldDB" id="A0A8X6VQA2"/>
<evidence type="ECO:0000313" key="1">
    <source>
        <dbReference type="EMBL" id="GFY15830.1"/>
    </source>
</evidence>